<proteinExistence type="predicted"/>
<evidence type="ECO:0000313" key="4">
    <source>
        <dbReference type="EMBL" id="KAH6892140.1"/>
    </source>
</evidence>
<gene>
    <name evidence="4" type="ORF">B0T10DRAFT_483140</name>
</gene>
<dbReference type="InterPro" id="IPR000637">
    <property type="entry name" value="HMGI/Y_DNA-bd_CS"/>
</dbReference>
<dbReference type="EMBL" id="JAGPYM010000007">
    <property type="protein sequence ID" value="KAH6892140.1"/>
    <property type="molecule type" value="Genomic_DNA"/>
</dbReference>
<dbReference type="PROSITE" id="PS00354">
    <property type="entry name" value="HMGI_Y"/>
    <property type="match status" value="1"/>
</dbReference>
<dbReference type="PRINTS" id="PR00929">
    <property type="entry name" value="ATHOOK"/>
</dbReference>
<dbReference type="OrthoDB" id="5153243at2759"/>
<dbReference type="AlphaFoldDB" id="A0A9P9AU16"/>
<dbReference type="GO" id="GO:0006355">
    <property type="term" value="P:regulation of DNA-templated transcription"/>
    <property type="evidence" value="ECO:0007669"/>
    <property type="project" value="InterPro"/>
</dbReference>
<evidence type="ECO:0000313" key="5">
    <source>
        <dbReference type="Proteomes" id="UP000777438"/>
    </source>
</evidence>
<feature type="region of interest" description="Disordered" evidence="3">
    <location>
        <begin position="1"/>
        <end position="148"/>
    </location>
</feature>
<evidence type="ECO:0000256" key="2">
    <source>
        <dbReference type="ARBA" id="ARBA00023242"/>
    </source>
</evidence>
<protein>
    <submittedName>
        <fullName evidence="4">Uncharacterized protein</fullName>
    </submittedName>
</protein>
<dbReference type="Proteomes" id="UP000777438">
    <property type="component" value="Unassembled WGS sequence"/>
</dbReference>
<evidence type="ECO:0000256" key="1">
    <source>
        <dbReference type="ARBA" id="ARBA00004123"/>
    </source>
</evidence>
<accession>A0A9P9AU16</accession>
<dbReference type="SMART" id="SM00384">
    <property type="entry name" value="AT_hook"/>
    <property type="match status" value="4"/>
</dbReference>
<reference evidence="4 5" key="1">
    <citation type="journal article" date="2021" name="Nat. Commun.">
        <title>Genetic determinants of endophytism in the Arabidopsis root mycobiome.</title>
        <authorList>
            <person name="Mesny F."/>
            <person name="Miyauchi S."/>
            <person name="Thiergart T."/>
            <person name="Pickel B."/>
            <person name="Atanasova L."/>
            <person name="Karlsson M."/>
            <person name="Huettel B."/>
            <person name="Barry K.W."/>
            <person name="Haridas S."/>
            <person name="Chen C."/>
            <person name="Bauer D."/>
            <person name="Andreopoulos W."/>
            <person name="Pangilinan J."/>
            <person name="LaButti K."/>
            <person name="Riley R."/>
            <person name="Lipzen A."/>
            <person name="Clum A."/>
            <person name="Drula E."/>
            <person name="Henrissat B."/>
            <person name="Kohler A."/>
            <person name="Grigoriev I.V."/>
            <person name="Martin F.M."/>
            <person name="Hacquard S."/>
        </authorList>
    </citation>
    <scope>NUCLEOTIDE SEQUENCE [LARGE SCALE GENOMIC DNA]</scope>
    <source>
        <strain evidence="4 5">MPI-CAGE-CH-0241</strain>
    </source>
</reference>
<dbReference type="InterPro" id="IPR017956">
    <property type="entry name" value="AT_hook_DNA-bd_motif"/>
</dbReference>
<dbReference type="GO" id="GO:0003677">
    <property type="term" value="F:DNA binding"/>
    <property type="evidence" value="ECO:0007669"/>
    <property type="project" value="InterPro"/>
</dbReference>
<organism evidence="4 5">
    <name type="scientific">Thelonectria olida</name>
    <dbReference type="NCBI Taxonomy" id="1576542"/>
    <lineage>
        <taxon>Eukaryota</taxon>
        <taxon>Fungi</taxon>
        <taxon>Dikarya</taxon>
        <taxon>Ascomycota</taxon>
        <taxon>Pezizomycotina</taxon>
        <taxon>Sordariomycetes</taxon>
        <taxon>Hypocreomycetidae</taxon>
        <taxon>Hypocreales</taxon>
        <taxon>Nectriaceae</taxon>
        <taxon>Thelonectria</taxon>
    </lineage>
</organism>
<sequence>MARTKNDVAQAESGSPEASKAVVSGKTGRPRGRPRKENKVVKVPSGRPRGRPKGSTKAVAIQKTMESRGASQTEIDAAVAAGTPAKRLSSRRGRPPKAATPSKSKATATPSSAGKRGRGRPKKGPAAPSKEEEPVEENEASAAEDGKH</sequence>
<dbReference type="GO" id="GO:0005634">
    <property type="term" value="C:nucleus"/>
    <property type="evidence" value="ECO:0007669"/>
    <property type="project" value="UniProtKB-SubCell"/>
</dbReference>
<comment type="subcellular location">
    <subcellularLocation>
        <location evidence="1">Nucleus</location>
    </subcellularLocation>
</comment>
<name>A0A9P9AU16_9HYPO</name>
<evidence type="ECO:0000256" key="3">
    <source>
        <dbReference type="SAM" id="MobiDB-lite"/>
    </source>
</evidence>
<dbReference type="Pfam" id="PF02178">
    <property type="entry name" value="AT_hook"/>
    <property type="match status" value="4"/>
</dbReference>
<keyword evidence="5" id="KW-1185">Reference proteome</keyword>
<keyword evidence="2" id="KW-0539">Nucleus</keyword>
<comment type="caution">
    <text evidence="4">The sequence shown here is derived from an EMBL/GenBank/DDBJ whole genome shotgun (WGS) entry which is preliminary data.</text>
</comment>
<feature type="compositionally biased region" description="Low complexity" evidence="3">
    <location>
        <begin position="96"/>
        <end position="114"/>
    </location>
</feature>